<reference evidence="1" key="1">
    <citation type="journal article" date="2022" name="Front. Genet.">
        <title>Chromosome-Scale Assembly of the Dendrobium nobile Genome Provides Insights Into the Molecular Mechanism of the Biosynthesis of the Medicinal Active Ingredient of Dendrobium.</title>
        <authorList>
            <person name="Xu Q."/>
            <person name="Niu S.-C."/>
            <person name="Li K.-L."/>
            <person name="Zheng P.-J."/>
            <person name="Zhang X.-J."/>
            <person name="Jia Y."/>
            <person name="Liu Y."/>
            <person name="Niu Y.-X."/>
            <person name="Yu L.-H."/>
            <person name="Chen D.-F."/>
            <person name="Zhang G.-Q."/>
        </authorList>
    </citation>
    <scope>NUCLEOTIDE SEQUENCE</scope>
    <source>
        <tissue evidence="1">Leaf</tissue>
    </source>
</reference>
<evidence type="ECO:0000313" key="1">
    <source>
        <dbReference type="EMBL" id="KAI0492266.1"/>
    </source>
</evidence>
<accession>A0A8T3A6S9</accession>
<sequence>MLFGKHIGRKKKNNIKRFIGFKTIKELNYLGLKIALRRLKYEDYQFIIENALKKLNQWASKLLSLAGKLTLVKTVLLALPTFHASHSLVPKRVLEDLDIACKNFIWCKNNGKGMHYVNWLDMCKPINCGGRNLHSNNLKTPSLRARLAWRFIQNKDSLLNNMLASKYGDNMDKVVGRRCSSSTYKLLNEGLKMLKPIVKWSLVNGDSVDVYKDIWILDKSLDKWPTFVIPHDSNPALVSKFIQNGSWNVELLMESFGRDLVNLITQIMITQEGEEDRMELIHQKYGLSIGGLAYKESIAVSQDD</sequence>
<dbReference type="Proteomes" id="UP000829196">
    <property type="component" value="Unassembled WGS sequence"/>
</dbReference>
<dbReference type="EMBL" id="JAGYWB010000018">
    <property type="protein sequence ID" value="KAI0492266.1"/>
    <property type="molecule type" value="Genomic_DNA"/>
</dbReference>
<proteinExistence type="predicted"/>
<name>A0A8T3A6S9_DENNO</name>
<dbReference type="AlphaFoldDB" id="A0A8T3A6S9"/>
<dbReference type="PANTHER" id="PTHR33116:SF78">
    <property type="entry name" value="OS12G0587133 PROTEIN"/>
    <property type="match status" value="1"/>
</dbReference>
<protein>
    <submittedName>
        <fullName evidence="1">Uncharacterized protein</fullName>
    </submittedName>
</protein>
<dbReference type="PANTHER" id="PTHR33116">
    <property type="entry name" value="REVERSE TRANSCRIPTASE ZINC-BINDING DOMAIN-CONTAINING PROTEIN-RELATED-RELATED"/>
    <property type="match status" value="1"/>
</dbReference>
<comment type="caution">
    <text evidence="1">The sequence shown here is derived from an EMBL/GenBank/DDBJ whole genome shotgun (WGS) entry which is preliminary data.</text>
</comment>
<dbReference type="OrthoDB" id="1734132at2759"/>
<keyword evidence="2" id="KW-1185">Reference proteome</keyword>
<evidence type="ECO:0000313" key="2">
    <source>
        <dbReference type="Proteomes" id="UP000829196"/>
    </source>
</evidence>
<organism evidence="1 2">
    <name type="scientific">Dendrobium nobile</name>
    <name type="common">Orchid</name>
    <dbReference type="NCBI Taxonomy" id="94219"/>
    <lineage>
        <taxon>Eukaryota</taxon>
        <taxon>Viridiplantae</taxon>
        <taxon>Streptophyta</taxon>
        <taxon>Embryophyta</taxon>
        <taxon>Tracheophyta</taxon>
        <taxon>Spermatophyta</taxon>
        <taxon>Magnoliopsida</taxon>
        <taxon>Liliopsida</taxon>
        <taxon>Asparagales</taxon>
        <taxon>Orchidaceae</taxon>
        <taxon>Epidendroideae</taxon>
        <taxon>Malaxideae</taxon>
        <taxon>Dendrobiinae</taxon>
        <taxon>Dendrobium</taxon>
    </lineage>
</organism>
<gene>
    <name evidence="1" type="ORF">KFK09_026535</name>
</gene>